<feature type="compositionally biased region" description="Basic and acidic residues" evidence="3">
    <location>
        <begin position="354"/>
        <end position="366"/>
    </location>
</feature>
<dbReference type="SUPFAM" id="SSF54928">
    <property type="entry name" value="RNA-binding domain, RBD"/>
    <property type="match status" value="1"/>
</dbReference>
<dbReference type="Gene3D" id="3.30.70.330">
    <property type="match status" value="1"/>
</dbReference>
<keyword evidence="6" id="KW-1185">Reference proteome</keyword>
<dbReference type="SUPFAM" id="SSF100950">
    <property type="entry name" value="NagB/RpiA/CoA transferase-like"/>
    <property type="match status" value="1"/>
</dbReference>
<dbReference type="InterPro" id="IPR012677">
    <property type="entry name" value="Nucleotide-bd_a/b_plait_sf"/>
</dbReference>
<evidence type="ECO:0000313" key="6">
    <source>
        <dbReference type="Proteomes" id="UP001164746"/>
    </source>
</evidence>
<name>A0ABY7F7T6_MYAAR</name>
<dbReference type="InterPro" id="IPR002698">
    <property type="entry name" value="FTHF_cligase"/>
</dbReference>
<organism evidence="5 6">
    <name type="scientific">Mya arenaria</name>
    <name type="common">Soft-shell clam</name>
    <dbReference type="NCBI Taxonomy" id="6604"/>
    <lineage>
        <taxon>Eukaryota</taxon>
        <taxon>Metazoa</taxon>
        <taxon>Spiralia</taxon>
        <taxon>Lophotrochozoa</taxon>
        <taxon>Mollusca</taxon>
        <taxon>Bivalvia</taxon>
        <taxon>Autobranchia</taxon>
        <taxon>Heteroconchia</taxon>
        <taxon>Euheterodonta</taxon>
        <taxon>Imparidentia</taxon>
        <taxon>Neoheterodontei</taxon>
        <taxon>Myida</taxon>
        <taxon>Myoidea</taxon>
        <taxon>Myidae</taxon>
        <taxon>Mya</taxon>
    </lineage>
</organism>
<evidence type="ECO:0000259" key="4">
    <source>
        <dbReference type="PROSITE" id="PS50102"/>
    </source>
</evidence>
<accession>A0ABY7F7T6</accession>
<dbReference type="PANTHER" id="PTHR13017">
    <property type="entry name" value="5-FORMYLTETRAHYDROFOLATE CYCLO-LIGASE-RELATED"/>
    <property type="match status" value="1"/>
</dbReference>
<evidence type="ECO:0000256" key="1">
    <source>
        <dbReference type="ARBA" id="ARBA00015518"/>
    </source>
</evidence>
<sequence>RVTTDTSPCVCDFSSHFLLDRNPTMSQKLPAESVKEMGPDDVTKPAIRNAVWKYIEENDLADFPRPVNRRIPNVKGAATAAELIPTMQEFKKAQVVKINPDKPQEQARFLTLDAGKTLLVPTPRLRSGLFNKIAPPAGATKDILRICATSQGVREYSSTMSLDEKLKVDLVIIGSVAVSRSGLRIGKGEGFADLEWAMMSSMKAVNTDTVVITTVNDCQDHDLTVDYIVTPQEIIKCNRTRSKPSGIIWSKLEPLKLKRVPILRKLWQTEKDAGVDVTLKDGAEFDLEAAEKEDAEREERRQQEGGDQEGGRRRYGGGFGGRGRGRGRGRGGRGGRPTSGDRDRTESEGGENTDGEKGAGEGSTERKQRRRPRRYRRRPNQRRSKDSEGEADGSGDGGERRERRERTESEGEGRDQRRTQRRFRPRRGRQPALFVGGLPRSLRVSTFKTEVRGREVDPLRVIWHGGNGHAFLQFENSELMESALSALGDLNINGKKLRVEEAKGRDTRQSEDMGEATEQRANVD</sequence>
<dbReference type="EMBL" id="CP111021">
    <property type="protein sequence ID" value="WAR17082.1"/>
    <property type="molecule type" value="Genomic_DNA"/>
</dbReference>
<dbReference type="Proteomes" id="UP001164746">
    <property type="component" value="Chromosome 10"/>
</dbReference>
<evidence type="ECO:0000256" key="2">
    <source>
        <dbReference type="PROSITE-ProRule" id="PRU00176"/>
    </source>
</evidence>
<dbReference type="SMART" id="SM00360">
    <property type="entry name" value="RRM"/>
    <property type="match status" value="1"/>
</dbReference>
<evidence type="ECO:0000313" key="5">
    <source>
        <dbReference type="EMBL" id="WAR17082.1"/>
    </source>
</evidence>
<dbReference type="InterPro" id="IPR024185">
    <property type="entry name" value="FTHF_cligase-like_sf"/>
</dbReference>
<gene>
    <name evidence="5" type="ORF">MAR_031676</name>
</gene>
<dbReference type="InterPro" id="IPR037171">
    <property type="entry name" value="NagB/RpiA_transferase-like"/>
</dbReference>
<feature type="compositionally biased region" description="Basic residues" evidence="3">
    <location>
        <begin position="323"/>
        <end position="333"/>
    </location>
</feature>
<feature type="compositionally biased region" description="Basic residues" evidence="3">
    <location>
        <begin position="419"/>
        <end position="429"/>
    </location>
</feature>
<dbReference type="InterPro" id="IPR035979">
    <property type="entry name" value="RBD_domain_sf"/>
</dbReference>
<feature type="region of interest" description="Disordered" evidence="3">
    <location>
        <begin position="290"/>
        <end position="435"/>
    </location>
</feature>
<keyword evidence="2" id="KW-0694">RNA-binding</keyword>
<feature type="domain" description="RRM" evidence="4">
    <location>
        <begin position="431"/>
        <end position="504"/>
    </location>
</feature>
<feature type="region of interest" description="Disordered" evidence="3">
    <location>
        <begin position="501"/>
        <end position="524"/>
    </location>
</feature>
<protein>
    <recommendedName>
        <fullName evidence="1">Methenyltetrahydrofolate synthase domain-containing protein</fullName>
    </recommendedName>
</protein>
<proteinExistence type="predicted"/>
<feature type="non-terminal residue" evidence="5">
    <location>
        <position position="524"/>
    </location>
</feature>
<feature type="compositionally biased region" description="Basic and acidic residues" evidence="3">
    <location>
        <begin position="290"/>
        <end position="312"/>
    </location>
</feature>
<dbReference type="Gene3D" id="3.40.50.10420">
    <property type="entry name" value="NagB/RpiA/CoA transferase-like"/>
    <property type="match status" value="1"/>
</dbReference>
<feature type="compositionally biased region" description="Basic residues" evidence="3">
    <location>
        <begin position="367"/>
        <end position="382"/>
    </location>
</feature>
<evidence type="ECO:0000256" key="3">
    <source>
        <dbReference type="SAM" id="MobiDB-lite"/>
    </source>
</evidence>
<dbReference type="PROSITE" id="PS50102">
    <property type="entry name" value="RRM"/>
    <property type="match status" value="1"/>
</dbReference>
<dbReference type="Pfam" id="PF01812">
    <property type="entry name" value="5-FTHF_cyc-lig"/>
    <property type="match status" value="1"/>
</dbReference>
<dbReference type="InterPro" id="IPR000504">
    <property type="entry name" value="RRM_dom"/>
</dbReference>
<reference evidence="5" key="1">
    <citation type="submission" date="2022-11" db="EMBL/GenBank/DDBJ databases">
        <title>Centuries of genome instability and evolution in soft-shell clam transmissible cancer (bioRxiv).</title>
        <authorList>
            <person name="Hart S.F.M."/>
            <person name="Yonemitsu M.A."/>
            <person name="Giersch R.M."/>
            <person name="Beal B.F."/>
            <person name="Arriagada G."/>
            <person name="Davis B.W."/>
            <person name="Ostrander E.A."/>
            <person name="Goff S.P."/>
            <person name="Metzger M.J."/>
        </authorList>
    </citation>
    <scope>NUCLEOTIDE SEQUENCE</scope>
    <source>
        <strain evidence="5">MELC-2E11</strain>
        <tissue evidence="5">Siphon/mantle</tissue>
    </source>
</reference>
<dbReference type="PANTHER" id="PTHR13017:SF0">
    <property type="entry name" value="METHENYLTETRAHYDROFOLATE SYNTHASE DOMAIN-CONTAINING PROTEIN"/>
    <property type="match status" value="1"/>
</dbReference>
<feature type="compositionally biased region" description="Basic and acidic residues" evidence="3">
    <location>
        <begin position="397"/>
        <end position="418"/>
    </location>
</feature>